<dbReference type="CDD" id="cd00075">
    <property type="entry name" value="HATPase"/>
    <property type="match status" value="1"/>
</dbReference>
<dbReference type="InterPro" id="IPR036890">
    <property type="entry name" value="HATPase_C_sf"/>
</dbReference>
<feature type="domain" description="HAMP" evidence="13">
    <location>
        <begin position="213"/>
        <end position="266"/>
    </location>
</feature>
<keyword evidence="9" id="KW-0902">Two-component regulatory system</keyword>
<evidence type="ECO:0000256" key="1">
    <source>
        <dbReference type="ARBA" id="ARBA00000085"/>
    </source>
</evidence>
<dbReference type="EC" id="2.7.13.3" evidence="3"/>
<proteinExistence type="predicted"/>
<dbReference type="InterPro" id="IPR003660">
    <property type="entry name" value="HAMP_dom"/>
</dbReference>
<keyword evidence="7 14" id="KW-0418">Kinase</keyword>
<accession>A0ABV4Y8D9</accession>
<dbReference type="PANTHER" id="PTHR45436">
    <property type="entry name" value="SENSOR HISTIDINE KINASE YKOH"/>
    <property type="match status" value="1"/>
</dbReference>
<dbReference type="PROSITE" id="PS50109">
    <property type="entry name" value="HIS_KIN"/>
    <property type="match status" value="1"/>
</dbReference>
<evidence type="ECO:0000256" key="3">
    <source>
        <dbReference type="ARBA" id="ARBA00012438"/>
    </source>
</evidence>
<dbReference type="SMART" id="SM00387">
    <property type="entry name" value="HATPase_c"/>
    <property type="match status" value="1"/>
</dbReference>
<dbReference type="InterPro" id="IPR005467">
    <property type="entry name" value="His_kinase_dom"/>
</dbReference>
<evidence type="ECO:0000313" key="14">
    <source>
        <dbReference type="EMBL" id="MFB2934771.1"/>
    </source>
</evidence>
<dbReference type="InterPro" id="IPR003594">
    <property type="entry name" value="HATPase_dom"/>
</dbReference>
<dbReference type="Gene3D" id="3.30.565.10">
    <property type="entry name" value="Histidine kinase-like ATPase, C-terminal domain"/>
    <property type="match status" value="1"/>
</dbReference>
<dbReference type="Gene3D" id="6.10.340.10">
    <property type="match status" value="1"/>
</dbReference>
<evidence type="ECO:0000256" key="7">
    <source>
        <dbReference type="ARBA" id="ARBA00022777"/>
    </source>
</evidence>
<keyword evidence="6 11" id="KW-0812">Transmembrane</keyword>
<dbReference type="PANTHER" id="PTHR45436:SF5">
    <property type="entry name" value="SENSOR HISTIDINE KINASE TRCS"/>
    <property type="match status" value="1"/>
</dbReference>
<dbReference type="PROSITE" id="PS50885">
    <property type="entry name" value="HAMP"/>
    <property type="match status" value="1"/>
</dbReference>
<comment type="catalytic activity">
    <reaction evidence="1">
        <text>ATP + protein L-histidine = ADP + protein N-phospho-L-histidine.</text>
        <dbReference type="EC" id="2.7.13.3"/>
    </reaction>
</comment>
<dbReference type="InterPro" id="IPR050428">
    <property type="entry name" value="TCS_sensor_his_kinase"/>
</dbReference>
<dbReference type="CDD" id="cd00082">
    <property type="entry name" value="HisKA"/>
    <property type="match status" value="1"/>
</dbReference>
<evidence type="ECO:0000259" key="12">
    <source>
        <dbReference type="PROSITE" id="PS50109"/>
    </source>
</evidence>
<evidence type="ECO:0000313" key="15">
    <source>
        <dbReference type="Proteomes" id="UP001576776"/>
    </source>
</evidence>
<comment type="subcellular location">
    <subcellularLocation>
        <location evidence="2">Membrane</location>
    </subcellularLocation>
</comment>
<evidence type="ECO:0000256" key="11">
    <source>
        <dbReference type="SAM" id="Phobius"/>
    </source>
</evidence>
<evidence type="ECO:0000256" key="5">
    <source>
        <dbReference type="ARBA" id="ARBA00022679"/>
    </source>
</evidence>
<evidence type="ECO:0000256" key="6">
    <source>
        <dbReference type="ARBA" id="ARBA00022692"/>
    </source>
</evidence>
<evidence type="ECO:0000256" key="9">
    <source>
        <dbReference type="ARBA" id="ARBA00023012"/>
    </source>
</evidence>
<dbReference type="Gene3D" id="1.10.287.130">
    <property type="match status" value="1"/>
</dbReference>
<dbReference type="Proteomes" id="UP001576776">
    <property type="component" value="Unassembled WGS sequence"/>
</dbReference>
<name>A0ABV4Y8D9_9CYAN</name>
<comment type="caution">
    <text evidence="14">The sequence shown here is derived from an EMBL/GenBank/DDBJ whole genome shotgun (WGS) entry which is preliminary data.</text>
</comment>
<dbReference type="Pfam" id="PF00512">
    <property type="entry name" value="HisKA"/>
    <property type="match status" value="1"/>
</dbReference>
<dbReference type="InterPro" id="IPR036097">
    <property type="entry name" value="HisK_dim/P_sf"/>
</dbReference>
<protein>
    <recommendedName>
        <fullName evidence="3">histidine kinase</fullName>
        <ecNumber evidence="3">2.7.13.3</ecNumber>
    </recommendedName>
</protein>
<dbReference type="SUPFAM" id="SSF47384">
    <property type="entry name" value="Homodimeric domain of signal transducing histidine kinase"/>
    <property type="match status" value="1"/>
</dbReference>
<dbReference type="SMART" id="SM00388">
    <property type="entry name" value="HisKA"/>
    <property type="match status" value="1"/>
</dbReference>
<keyword evidence="11" id="KW-0472">Membrane</keyword>
<dbReference type="Pfam" id="PF02518">
    <property type="entry name" value="HATPase_c"/>
    <property type="match status" value="1"/>
</dbReference>
<gene>
    <name evidence="14" type="ORF">ACE1B6_05785</name>
</gene>
<feature type="transmembrane region" description="Helical" evidence="11">
    <location>
        <begin position="192"/>
        <end position="211"/>
    </location>
</feature>
<keyword evidence="8 11" id="KW-1133">Transmembrane helix</keyword>
<evidence type="ECO:0000256" key="8">
    <source>
        <dbReference type="ARBA" id="ARBA00022989"/>
    </source>
</evidence>
<feature type="domain" description="Histidine kinase" evidence="12">
    <location>
        <begin position="274"/>
        <end position="488"/>
    </location>
</feature>
<organism evidence="14 15">
    <name type="scientific">Floridaenema fluviatile BLCC-F154</name>
    <dbReference type="NCBI Taxonomy" id="3153640"/>
    <lineage>
        <taxon>Bacteria</taxon>
        <taxon>Bacillati</taxon>
        <taxon>Cyanobacteriota</taxon>
        <taxon>Cyanophyceae</taxon>
        <taxon>Oscillatoriophycideae</taxon>
        <taxon>Aerosakkonematales</taxon>
        <taxon>Aerosakkonemataceae</taxon>
        <taxon>Floridanema</taxon>
        <taxon>Floridanema fluviatile</taxon>
    </lineage>
</organism>
<evidence type="ECO:0000256" key="2">
    <source>
        <dbReference type="ARBA" id="ARBA00004370"/>
    </source>
</evidence>
<dbReference type="SUPFAM" id="SSF55874">
    <property type="entry name" value="ATPase domain of HSP90 chaperone/DNA topoisomerase II/histidine kinase"/>
    <property type="match status" value="1"/>
</dbReference>
<dbReference type="RefSeq" id="WP_413256295.1">
    <property type="nucleotide sequence ID" value="NZ_JBHFNS010000019.1"/>
</dbReference>
<dbReference type="EMBL" id="JBHFNS010000019">
    <property type="protein sequence ID" value="MFB2934771.1"/>
    <property type="molecule type" value="Genomic_DNA"/>
</dbReference>
<reference evidence="14 15" key="1">
    <citation type="submission" date="2024-09" db="EMBL/GenBank/DDBJ databases">
        <title>Floridaenema gen nov. (Aerosakkonemataceae, Aerosakkonematales ord. nov., Cyanobacteria) from benthic tropical and subtropical fresh waters, with the description of four new species.</title>
        <authorList>
            <person name="Moretto J.A."/>
            <person name="Berthold D.E."/>
            <person name="Lefler F.W."/>
            <person name="Huang I.-S."/>
            <person name="Laughinghouse H. IV."/>
        </authorList>
    </citation>
    <scope>NUCLEOTIDE SEQUENCE [LARGE SCALE GENOMIC DNA]</scope>
    <source>
        <strain evidence="14 15">BLCC-F154</strain>
    </source>
</reference>
<evidence type="ECO:0000256" key="10">
    <source>
        <dbReference type="SAM" id="MobiDB-lite"/>
    </source>
</evidence>
<dbReference type="InterPro" id="IPR003661">
    <property type="entry name" value="HisK_dim/P_dom"/>
</dbReference>
<evidence type="ECO:0000256" key="4">
    <source>
        <dbReference type="ARBA" id="ARBA00022553"/>
    </source>
</evidence>
<keyword evidence="4" id="KW-0597">Phosphoprotein</keyword>
<feature type="compositionally biased region" description="Pro residues" evidence="10">
    <location>
        <begin position="129"/>
        <end position="138"/>
    </location>
</feature>
<keyword evidence="5" id="KW-0808">Transferase</keyword>
<sequence>MKLRSFRLRIAAVSALLAGSTLIGFGIASWLLIYKTKVDRLDTEIKSRLLQEAAKPPRIRNRESREYPQNITFSTNSAVLILDRQGKSLYQSENWPNKLNIKQLRLPEIQPINSPPFPPPRPLEYPLPPDFPPPPPPESGFNRPPLKISPIQTKSTDRGAWRVGMVTAPYHRVAIAVSFNEIDREMNSIRNIFLIAVPLLLIFVALAAWWLSGSALLPIRQVTATICGVTAKGLDRRISVAEVDVEFVEMLQVFNQMMERLERSFYQASRFSADAAHELKTPLAILQGELELALQKADSGSEMQQTLSNLIAEVHHLSAIVRKLLLLSLADTGQMRLHLVEVNLSPILADLAEDIEMLAPHLQVETKILPDLRTKGDRDLLIQVLQNLISNAIKYNLPSGWIKLEAGYKANNLFVTVTNSSQDISQKEREQIFNRFHRGNLTHNRKIEGVGLGLSLAREIALAHRGNLKLDPTLSGQTAFTLILPTISFSLPFAE</sequence>
<feature type="region of interest" description="Disordered" evidence="10">
    <location>
        <begin position="129"/>
        <end position="149"/>
    </location>
</feature>
<keyword evidence="15" id="KW-1185">Reference proteome</keyword>
<feature type="transmembrane region" description="Helical" evidence="11">
    <location>
        <begin position="6"/>
        <end position="33"/>
    </location>
</feature>
<dbReference type="GO" id="GO:0016301">
    <property type="term" value="F:kinase activity"/>
    <property type="evidence" value="ECO:0007669"/>
    <property type="project" value="UniProtKB-KW"/>
</dbReference>
<evidence type="ECO:0000259" key="13">
    <source>
        <dbReference type="PROSITE" id="PS50885"/>
    </source>
</evidence>